<evidence type="ECO:0000259" key="12">
    <source>
        <dbReference type="PROSITE" id="PS50929"/>
    </source>
</evidence>
<evidence type="ECO:0000259" key="11">
    <source>
        <dbReference type="PROSITE" id="PS50893"/>
    </source>
</evidence>
<evidence type="ECO:0000256" key="3">
    <source>
        <dbReference type="ARBA" id="ARBA00022692"/>
    </source>
</evidence>
<dbReference type="SMART" id="SM00382">
    <property type="entry name" value="AAA"/>
    <property type="match status" value="2"/>
</dbReference>
<keyword evidence="7 10" id="KW-1133">Transmembrane helix</keyword>
<dbReference type="InterPro" id="IPR036640">
    <property type="entry name" value="ABC1_TM_sf"/>
</dbReference>
<dbReference type="RefSeq" id="XP_005097598.2">
    <property type="nucleotide sequence ID" value="XM_005097541.2"/>
</dbReference>
<organism evidence="13 14">
    <name type="scientific">Aplysia californica</name>
    <name type="common">California sea hare</name>
    <dbReference type="NCBI Taxonomy" id="6500"/>
    <lineage>
        <taxon>Eukaryota</taxon>
        <taxon>Metazoa</taxon>
        <taxon>Spiralia</taxon>
        <taxon>Lophotrochozoa</taxon>
        <taxon>Mollusca</taxon>
        <taxon>Gastropoda</taxon>
        <taxon>Heterobranchia</taxon>
        <taxon>Euthyneura</taxon>
        <taxon>Tectipleura</taxon>
        <taxon>Aplysiida</taxon>
        <taxon>Aplysioidea</taxon>
        <taxon>Aplysiidae</taxon>
        <taxon>Aplysia</taxon>
    </lineage>
</organism>
<feature type="domain" description="ABC transmembrane type-1" evidence="12">
    <location>
        <begin position="692"/>
        <end position="978"/>
    </location>
</feature>
<evidence type="ECO:0000256" key="6">
    <source>
        <dbReference type="ARBA" id="ARBA00022840"/>
    </source>
</evidence>
<dbReference type="CDD" id="cd18603">
    <property type="entry name" value="ABC_6TM_MRP1_2_3_6_D2_like"/>
    <property type="match status" value="1"/>
</dbReference>
<evidence type="ECO:0000256" key="8">
    <source>
        <dbReference type="ARBA" id="ARBA00023136"/>
    </source>
</evidence>
<feature type="domain" description="ABC transporter" evidence="11">
    <location>
        <begin position="1014"/>
        <end position="1248"/>
    </location>
</feature>
<feature type="region of interest" description="Disordered" evidence="9">
    <location>
        <begin position="623"/>
        <end position="647"/>
    </location>
</feature>
<feature type="transmembrane region" description="Helical" evidence="10">
    <location>
        <begin position="242"/>
        <end position="265"/>
    </location>
</feature>
<sequence length="1255" mass="140252">MLQSNRRSKVSLFKVLVRGFGFEVFMSYLFKAVSDCLQFTGPFLLRGLILHIEKGPDTPQWHGYVLAGAMLLSSWVQTMFYHQHYHLAMTSGMRMKAALMAAVYKKSLRVDTSGQRSSTSGEVVNLMSVDCQRIQDLLSYTWMVWSIPFQIFLAVYLLWDTLGYPVLSGLALLLLLVPLNAYVAYKQQKLQRQNLAWKDLRIKLIDEVLSGIKVLKLYAWEESFQDKILRVRQKEVGTLTRLAWLNALSIFVWTCVPYLVCLASFGTYVLVFPGLLLTADMAFVTIALFNILQFPISFIPEFVSYATQAFVSVRRLGKYLCETELDRSHYRTHDIDDTAVRIEKGTFTWNPDSSFRLSGIKLEIPKGAFVAVVGAVGSGKSSLLSAILGEMDRMQGKVSVSGSIAYVPQRAWIQNATVRDNILFGSSFIKRKYDKTISGCALKADLELLSGGDQTEIGEKGVNLSGGQKQRLSVARALYAGADVYLLDDPLSALDSHVGKHIFKRVLSEQGILKNQTRIMTTNAYHWLPLVDMIVVLNQGRITEVGSYLQLMKRDGHFAQFLLQHFRRDQEVLDSEADSDQEVIQMKRKMWEHVEALTSQSEGNTSGDDVIMFHQQSLQQMCPSNGSGSVTPTDENDRQVTHQGFSFTDRPPVQNDAGCVVRLTGEEATEAGAVKFSVFKAYCRNIGYFCTIMILLLFALYQVSSVLANIWLSVWTGDSELESGNLTKSEVEIQNTKYLTVYGILGGAQAFFVLVYACLAALRMVTASSQMHAKMLDSVLKSPMSFFDTTPTGRIVNRFSRDMETLDNQMPQVVFMFILCVFSVLATLVVISINTPIFTAVIVPLVISYWAVQRFFVPTSRQMKRLESVTRSPIFSHFSETLTGCHVIRAFGAVDRFVQTSTELIDKNQVFYFARITANRWLGVWIETVSSLVVFFSAVFSLVTPGVDGATLGLSVSYALQITQGLKWLVRTMSDIETNSVSIERVDEYSELPSEPPRITDSRPSQEWPDRGEIIFNNYSARYREGLDLVLKNLQLHIAPGEKIGVVGRTGAGKSSLAQALFRMLQPESGDIIVDNINIGAIGLYDLRSKITILPQDPVIMSGTLRSNVDPLGVCQDKDIWAALSMSHLLDVVSAWPAGLSTELGDTGLSLSSGQRQLVCLTRALLRKTKILILDEPTSSVDMETDTLVQSTVRRVFRDCTTITIAHRISTVLDCDRVMVLDKGGILELDRPQTLLDDEGSRFHKMARTDRALMG</sequence>
<keyword evidence="4" id="KW-0677">Repeat</keyword>
<reference evidence="14" key="1">
    <citation type="submission" date="2025-08" db="UniProtKB">
        <authorList>
            <consortium name="RefSeq"/>
        </authorList>
    </citation>
    <scope>IDENTIFICATION</scope>
</reference>
<accession>A0ABM0JN59</accession>
<dbReference type="CDD" id="cd03244">
    <property type="entry name" value="ABCC_MRP_domain2"/>
    <property type="match status" value="1"/>
</dbReference>
<dbReference type="InterPro" id="IPR003439">
    <property type="entry name" value="ABC_transporter-like_ATP-bd"/>
</dbReference>
<keyword evidence="8 10" id="KW-0472">Membrane</keyword>
<dbReference type="PROSITE" id="PS00211">
    <property type="entry name" value="ABC_TRANSPORTER_1"/>
    <property type="match status" value="1"/>
</dbReference>
<dbReference type="PROSITE" id="PS50929">
    <property type="entry name" value="ABC_TM1F"/>
    <property type="match status" value="2"/>
</dbReference>
<evidence type="ECO:0000256" key="9">
    <source>
        <dbReference type="SAM" id="MobiDB-lite"/>
    </source>
</evidence>
<keyword evidence="13" id="KW-1185">Reference proteome</keyword>
<dbReference type="PANTHER" id="PTHR24223:SF443">
    <property type="entry name" value="MULTIDRUG-RESISTANCE LIKE PROTEIN 1, ISOFORM I"/>
    <property type="match status" value="1"/>
</dbReference>
<dbReference type="InterPro" id="IPR017871">
    <property type="entry name" value="ABC_transporter-like_CS"/>
</dbReference>
<dbReference type="SUPFAM" id="SSF52540">
    <property type="entry name" value="P-loop containing nucleoside triphosphate hydrolases"/>
    <property type="match status" value="2"/>
</dbReference>
<evidence type="ECO:0000313" key="13">
    <source>
        <dbReference type="Proteomes" id="UP000694888"/>
    </source>
</evidence>
<dbReference type="Gene3D" id="3.40.50.300">
    <property type="entry name" value="P-loop containing nucleotide triphosphate hydrolases"/>
    <property type="match status" value="2"/>
</dbReference>
<proteinExistence type="predicted"/>
<dbReference type="InterPro" id="IPR027417">
    <property type="entry name" value="P-loop_NTPase"/>
</dbReference>
<feature type="domain" description="ABC transporter" evidence="11">
    <location>
        <begin position="340"/>
        <end position="564"/>
    </location>
</feature>
<dbReference type="PROSITE" id="PS50893">
    <property type="entry name" value="ABC_TRANSPORTER_2"/>
    <property type="match status" value="2"/>
</dbReference>
<keyword evidence="2" id="KW-0813">Transport</keyword>
<dbReference type="CDD" id="cd03250">
    <property type="entry name" value="ABCC_MRP_domain1"/>
    <property type="match status" value="1"/>
</dbReference>
<comment type="subcellular location">
    <subcellularLocation>
        <location evidence="1">Vacuole membrane</location>
        <topology evidence="1">Multi-pass membrane protein</topology>
    </subcellularLocation>
</comment>
<dbReference type="Proteomes" id="UP000694888">
    <property type="component" value="Unplaced"/>
</dbReference>
<feature type="transmembrane region" description="Helical" evidence="10">
    <location>
        <begin position="837"/>
        <end position="857"/>
    </location>
</feature>
<dbReference type="InterPro" id="IPR050173">
    <property type="entry name" value="ABC_transporter_C-like"/>
</dbReference>
<dbReference type="Pfam" id="PF00005">
    <property type="entry name" value="ABC_tran"/>
    <property type="match status" value="2"/>
</dbReference>
<feature type="transmembrane region" description="Helical" evidence="10">
    <location>
        <begin position="922"/>
        <end position="943"/>
    </location>
</feature>
<feature type="domain" description="ABC transmembrane type-1" evidence="12">
    <location>
        <begin position="29"/>
        <end position="308"/>
    </location>
</feature>
<dbReference type="Pfam" id="PF00664">
    <property type="entry name" value="ABC_membrane"/>
    <property type="match status" value="2"/>
</dbReference>
<protein>
    <submittedName>
        <fullName evidence="14">Multidrug resistance-associated protein 1</fullName>
    </submittedName>
</protein>
<feature type="transmembrane region" description="Helical" evidence="10">
    <location>
        <begin position="739"/>
        <end position="762"/>
    </location>
</feature>
<evidence type="ECO:0000256" key="5">
    <source>
        <dbReference type="ARBA" id="ARBA00022741"/>
    </source>
</evidence>
<dbReference type="GeneID" id="101849372"/>
<keyword evidence="3 10" id="KW-0812">Transmembrane</keyword>
<feature type="transmembrane region" description="Helical" evidence="10">
    <location>
        <begin position="686"/>
        <end position="712"/>
    </location>
</feature>
<feature type="transmembrane region" description="Helical" evidence="10">
    <location>
        <begin position="813"/>
        <end position="831"/>
    </location>
</feature>
<dbReference type="SUPFAM" id="SSF90123">
    <property type="entry name" value="ABC transporter transmembrane region"/>
    <property type="match status" value="2"/>
</dbReference>
<feature type="transmembrane region" description="Helical" evidence="10">
    <location>
        <begin position="165"/>
        <end position="185"/>
    </location>
</feature>
<dbReference type="Gene3D" id="1.20.1560.10">
    <property type="entry name" value="ABC transporter type 1, transmembrane domain"/>
    <property type="match status" value="2"/>
</dbReference>
<dbReference type="PANTHER" id="PTHR24223">
    <property type="entry name" value="ATP-BINDING CASSETTE SUB-FAMILY C"/>
    <property type="match status" value="1"/>
</dbReference>
<evidence type="ECO:0000256" key="1">
    <source>
        <dbReference type="ARBA" id="ARBA00004128"/>
    </source>
</evidence>
<dbReference type="InterPro" id="IPR011527">
    <property type="entry name" value="ABC1_TM_dom"/>
</dbReference>
<keyword evidence="5" id="KW-0547">Nucleotide-binding</keyword>
<evidence type="ECO:0000256" key="4">
    <source>
        <dbReference type="ARBA" id="ARBA00022737"/>
    </source>
</evidence>
<keyword evidence="6" id="KW-0067">ATP-binding</keyword>
<name>A0ABM0JN59_APLCA</name>
<evidence type="ECO:0000256" key="10">
    <source>
        <dbReference type="SAM" id="Phobius"/>
    </source>
</evidence>
<dbReference type="InterPro" id="IPR003593">
    <property type="entry name" value="AAA+_ATPase"/>
</dbReference>
<gene>
    <name evidence="14" type="primary">LOC101849372</name>
</gene>
<evidence type="ECO:0000256" key="7">
    <source>
        <dbReference type="ARBA" id="ARBA00022989"/>
    </source>
</evidence>
<feature type="compositionally biased region" description="Polar residues" evidence="9">
    <location>
        <begin position="623"/>
        <end position="633"/>
    </location>
</feature>
<dbReference type="CDD" id="cd18595">
    <property type="entry name" value="ABC_6TM_MRP1_2_3_6_D1_like"/>
    <property type="match status" value="1"/>
</dbReference>
<feature type="transmembrane region" description="Helical" evidence="10">
    <location>
        <begin position="137"/>
        <end position="159"/>
    </location>
</feature>
<evidence type="ECO:0000313" key="14">
    <source>
        <dbReference type="RefSeq" id="XP_005097598.2"/>
    </source>
</evidence>
<evidence type="ECO:0000256" key="2">
    <source>
        <dbReference type="ARBA" id="ARBA00022448"/>
    </source>
</evidence>